<feature type="domain" description="NadR/Ttd14 AAA" evidence="1">
    <location>
        <begin position="41"/>
        <end position="213"/>
    </location>
</feature>
<dbReference type="Proteomes" id="UP001177023">
    <property type="component" value="Unassembled WGS sequence"/>
</dbReference>
<dbReference type="Pfam" id="PF13521">
    <property type="entry name" value="AAA_28"/>
    <property type="match status" value="1"/>
</dbReference>
<protein>
    <recommendedName>
        <fullName evidence="1">NadR/Ttd14 AAA domain-containing protein</fullName>
    </recommendedName>
</protein>
<dbReference type="GO" id="GO:0035091">
    <property type="term" value="F:phosphatidylinositol binding"/>
    <property type="evidence" value="ECO:0007669"/>
    <property type="project" value="TreeGrafter"/>
</dbReference>
<dbReference type="EMBL" id="CATQJA010002710">
    <property type="protein sequence ID" value="CAJ0587672.1"/>
    <property type="molecule type" value="Genomic_DNA"/>
</dbReference>
<organism evidence="2 3">
    <name type="scientific">Mesorhabditis spiculigera</name>
    <dbReference type="NCBI Taxonomy" id="96644"/>
    <lineage>
        <taxon>Eukaryota</taxon>
        <taxon>Metazoa</taxon>
        <taxon>Ecdysozoa</taxon>
        <taxon>Nematoda</taxon>
        <taxon>Chromadorea</taxon>
        <taxon>Rhabditida</taxon>
        <taxon>Rhabditina</taxon>
        <taxon>Rhabditomorpha</taxon>
        <taxon>Rhabditoidea</taxon>
        <taxon>Rhabditidae</taxon>
        <taxon>Mesorhabditinae</taxon>
        <taxon>Mesorhabditis</taxon>
    </lineage>
</organism>
<keyword evidence="3" id="KW-1185">Reference proteome</keyword>
<dbReference type="Gene3D" id="2.40.320.10">
    <property type="entry name" value="Hypothetical Protein Pfu-838710-001"/>
    <property type="match status" value="1"/>
</dbReference>
<dbReference type="GO" id="GO:0070300">
    <property type="term" value="F:phosphatidic acid binding"/>
    <property type="evidence" value="ECO:0007669"/>
    <property type="project" value="TreeGrafter"/>
</dbReference>
<dbReference type="PANTHER" id="PTHR34932">
    <property type="entry name" value="TRPL TRANSLOCATION DEFECT PROTEIN 14"/>
    <property type="match status" value="1"/>
</dbReference>
<feature type="non-terminal residue" evidence="2">
    <location>
        <position position="390"/>
    </location>
</feature>
<dbReference type="Gene3D" id="3.40.50.300">
    <property type="entry name" value="P-loop containing nucleotide triphosphate hydrolases"/>
    <property type="match status" value="1"/>
</dbReference>
<reference evidence="2" key="1">
    <citation type="submission" date="2023-06" db="EMBL/GenBank/DDBJ databases">
        <authorList>
            <person name="Delattre M."/>
        </authorList>
    </citation>
    <scope>NUCLEOTIDE SEQUENCE</scope>
    <source>
        <strain evidence="2">AF72</strain>
    </source>
</reference>
<gene>
    <name evidence="2" type="ORF">MSPICULIGERA_LOCUS25627</name>
</gene>
<evidence type="ECO:0000313" key="2">
    <source>
        <dbReference type="EMBL" id="CAJ0587672.1"/>
    </source>
</evidence>
<dbReference type="PANTHER" id="PTHR34932:SF1">
    <property type="entry name" value="TRPL TRANSLOCATION DEFECT PROTEIN 14"/>
    <property type="match status" value="1"/>
</dbReference>
<dbReference type="InterPro" id="IPR038727">
    <property type="entry name" value="NadR/Ttd14_AAA_dom"/>
</dbReference>
<dbReference type="AlphaFoldDB" id="A0AA36DHD4"/>
<dbReference type="InterPro" id="IPR033469">
    <property type="entry name" value="CYTH-like_dom_sf"/>
</dbReference>
<proteinExistence type="predicted"/>
<accession>A0AA36DHD4</accession>
<dbReference type="InterPro" id="IPR027417">
    <property type="entry name" value="P-loop_NTPase"/>
</dbReference>
<dbReference type="InterPro" id="IPR053227">
    <property type="entry name" value="TRPL-trafficking_regulator"/>
</dbReference>
<name>A0AA36DHD4_9BILA</name>
<dbReference type="SUPFAM" id="SSF55154">
    <property type="entry name" value="CYTH-like phosphatases"/>
    <property type="match status" value="1"/>
</dbReference>
<comment type="caution">
    <text evidence="2">The sequence shown here is derived from an EMBL/GenBank/DDBJ whole genome shotgun (WGS) entry which is preliminary data.</text>
</comment>
<dbReference type="GO" id="GO:0045494">
    <property type="term" value="P:photoreceptor cell maintenance"/>
    <property type="evidence" value="ECO:0007669"/>
    <property type="project" value="TreeGrafter"/>
</dbReference>
<evidence type="ECO:0000313" key="3">
    <source>
        <dbReference type="Proteomes" id="UP001177023"/>
    </source>
</evidence>
<dbReference type="GO" id="GO:0005525">
    <property type="term" value="F:GTP binding"/>
    <property type="evidence" value="ECO:0007669"/>
    <property type="project" value="TreeGrafter"/>
</dbReference>
<sequence length="390" mass="44645">MLSGERNEALDATSSHSSISAKSSSLTIRSPMARDTPRVYRLVLTGGPCGGKTTGMVRVSNFFEEHGWKVFSVPETATILLGGGIKFSELTGKRLYEFQKDLLRTLLQIEEVYFNQAALITDKNVLVISDRGAMDPSAYIDKEGWANICAELGHDDTSLRDNRYDQIVHMVTCAEGAEDFYTVANNNTREEGMAGAKRIDWMTRHVVCDRAGVQTYERLAKNTRKRKWLLAGYKQDEFPKYEEFQHKHDFLMCGEDGIQMRVRAREQKGKLSYTITSRYPPITEAYPLETRMKINKREYDQYRNLIDHSRVTIHKTRRCFAWGNHFYSLDLLVSPLPPSCPPEGLLFLETYTTFPKGHSEPVLPPFLSVIREITDEKQYSLYELSKIHNG</sequence>
<evidence type="ECO:0000259" key="1">
    <source>
        <dbReference type="Pfam" id="PF13521"/>
    </source>
</evidence>